<dbReference type="GO" id="GO:0051607">
    <property type="term" value="P:defense response to virus"/>
    <property type="evidence" value="ECO:0007669"/>
    <property type="project" value="UniProtKB-KW"/>
</dbReference>
<dbReference type="InterPro" id="IPR027417">
    <property type="entry name" value="P-loop_NTPase"/>
</dbReference>
<dbReference type="AlphaFoldDB" id="A0AAW5K7Y3"/>
<comment type="caution">
    <text evidence="12">The sequence shown here is derived from an EMBL/GenBank/DDBJ whole genome shotgun (WGS) entry which is preliminary data.</text>
</comment>
<evidence type="ECO:0000313" key="12">
    <source>
        <dbReference type="EMBL" id="MCQ4948120.1"/>
    </source>
</evidence>
<keyword evidence="3" id="KW-0540">Nuclease</keyword>
<keyword evidence="7" id="KW-0347">Helicase</keyword>
<evidence type="ECO:0000259" key="10">
    <source>
        <dbReference type="PROSITE" id="PS51192"/>
    </source>
</evidence>
<feature type="domain" description="HD Cas3-type" evidence="11">
    <location>
        <begin position="6"/>
        <end position="169"/>
    </location>
</feature>
<accession>A0AAW5K7Y3</accession>
<dbReference type="Pfam" id="PF00270">
    <property type="entry name" value="DEAD"/>
    <property type="match status" value="1"/>
</dbReference>
<dbReference type="PROSITE" id="PS51192">
    <property type="entry name" value="HELICASE_ATP_BIND_1"/>
    <property type="match status" value="1"/>
</dbReference>
<comment type="similarity">
    <text evidence="1">In the N-terminal section; belongs to the CRISPR-associated nuclease Cas3-HD family.</text>
</comment>
<dbReference type="Pfam" id="PF22590">
    <property type="entry name" value="Cas3-like_C_2"/>
    <property type="match status" value="1"/>
</dbReference>
<dbReference type="GO" id="GO:0004518">
    <property type="term" value="F:nuclease activity"/>
    <property type="evidence" value="ECO:0007669"/>
    <property type="project" value="UniProtKB-KW"/>
</dbReference>
<dbReference type="Pfam" id="PF01966">
    <property type="entry name" value="HD"/>
    <property type="match status" value="1"/>
</dbReference>
<dbReference type="InterPro" id="IPR054712">
    <property type="entry name" value="Cas3-like_dom"/>
</dbReference>
<keyword evidence="8" id="KW-0067">ATP-binding</keyword>
<dbReference type="InterPro" id="IPR006474">
    <property type="entry name" value="Helicase_Cas3_CRISPR-ass_core"/>
</dbReference>
<evidence type="ECO:0000256" key="6">
    <source>
        <dbReference type="ARBA" id="ARBA00022801"/>
    </source>
</evidence>
<dbReference type="NCBIfam" id="TIGR01587">
    <property type="entry name" value="cas3_core"/>
    <property type="match status" value="1"/>
</dbReference>
<comment type="similarity">
    <text evidence="2">In the central section; belongs to the CRISPR-associated helicase Cas3 family.</text>
</comment>
<sequence length="715" mass="79585">MAHKKGEDTFQTVSEHLHNVARLAAGFAAPLSAGECAFCCGILHDLGKYSEEFRHRILDNGPRVDHSTAGAQALCGVMKNGLARLMAYCIAGHHSGLPDGGTNADTAAAPTLMGRLKKTVPDYSVGLQEVSIPSVLPKNPPPLSSVNDGFTAAFFTRMLYSCLVDADFLDTEAFMADQPPQRGMGEPLPDLWRKLAQHLQTFYPPKSPLNQKRCDILDDCQRAAEEAPGLFSLTVPTGGGKTLSSLAFALKHAIRHGMQRVIYVIPYTSIIEQTAQVFRDILGDENVLEHHSNVCFRQREEDEVTPAELASENWDAPVVVTTNVQFFESLFSNRSSRCRKLHNIARSVVIFDEAQMLPRDYLLPCVGAITELCVNCGCTAVLCTATQPALDPFFPDSCRPREICQNTDALYRFFRRTQLLSVGDRTDAQLAAELAEAPQVLCIVNSRAQAQNLYQLLPPEGRFHLSTLLYPNHRKRILKAVRKRLKEGLPCRVVSTSLIEAGVDVDFPLVYRSEAGLDSDIQAAGRCNREGNRPLEESLVKLFVPEERYRKHFPAALRTPLEVARLVAARQEDLASPQAIHDYFSQLFYLQRPMLDRKGILPSFERGARNLLFPFAQVAAEFHLIESPTQTILIPLEEEAAQLAEDLQLGFFSRERLRKAGLYSVNVYQNQFRALWDSGKLELLADDLYLLNDLDCYSEEMGLTANVETGDALFA</sequence>
<dbReference type="GO" id="GO:0003724">
    <property type="term" value="F:RNA helicase activity"/>
    <property type="evidence" value="ECO:0007669"/>
    <property type="project" value="TreeGrafter"/>
</dbReference>
<dbReference type="PROSITE" id="PS51643">
    <property type="entry name" value="HD_CAS3"/>
    <property type="match status" value="1"/>
</dbReference>
<evidence type="ECO:0000256" key="2">
    <source>
        <dbReference type="ARBA" id="ARBA00009046"/>
    </source>
</evidence>
<keyword evidence="9" id="KW-0051">Antiviral defense</keyword>
<keyword evidence="4" id="KW-0479">Metal-binding</keyword>
<dbReference type="Gene3D" id="3.40.50.300">
    <property type="entry name" value="P-loop containing nucleotide triphosphate hydrolases"/>
    <property type="match status" value="2"/>
</dbReference>
<name>A0AAW5K7Y3_9FIRM</name>
<dbReference type="InterPro" id="IPR006483">
    <property type="entry name" value="CRISPR-assoc_Cas3_HD"/>
</dbReference>
<dbReference type="SMART" id="SM00487">
    <property type="entry name" value="DEXDc"/>
    <property type="match status" value="1"/>
</dbReference>
<dbReference type="InterPro" id="IPR006674">
    <property type="entry name" value="HD_domain"/>
</dbReference>
<dbReference type="SUPFAM" id="SSF52540">
    <property type="entry name" value="P-loop containing nucleoside triphosphate hydrolases"/>
    <property type="match status" value="1"/>
</dbReference>
<dbReference type="CDD" id="cd17930">
    <property type="entry name" value="DEXHc_cas3"/>
    <property type="match status" value="1"/>
</dbReference>
<dbReference type="GO" id="GO:0003723">
    <property type="term" value="F:RNA binding"/>
    <property type="evidence" value="ECO:0007669"/>
    <property type="project" value="TreeGrafter"/>
</dbReference>
<dbReference type="EMBL" id="JANGAB010000001">
    <property type="protein sequence ID" value="MCQ4948120.1"/>
    <property type="molecule type" value="Genomic_DNA"/>
</dbReference>
<evidence type="ECO:0000256" key="8">
    <source>
        <dbReference type="ARBA" id="ARBA00022840"/>
    </source>
</evidence>
<protein>
    <submittedName>
        <fullName evidence="12">CRISPR-associated helicase Cas3</fullName>
    </submittedName>
</protein>
<dbReference type="SUPFAM" id="SSF109604">
    <property type="entry name" value="HD-domain/PDEase-like"/>
    <property type="match status" value="1"/>
</dbReference>
<evidence type="ECO:0000256" key="3">
    <source>
        <dbReference type="ARBA" id="ARBA00022722"/>
    </source>
</evidence>
<dbReference type="PANTHER" id="PTHR47963:SF9">
    <property type="entry name" value="CRISPR-ASSOCIATED ENDONUCLEASE_HELICASE CAS3"/>
    <property type="match status" value="1"/>
</dbReference>
<dbReference type="NCBIfam" id="TIGR01596">
    <property type="entry name" value="cas3_HD"/>
    <property type="match status" value="1"/>
</dbReference>
<dbReference type="InterPro" id="IPR038257">
    <property type="entry name" value="CRISPR-assoc_Cas3_HD_sf"/>
</dbReference>
<dbReference type="CDD" id="cd09641">
    <property type="entry name" value="Cas3''_I"/>
    <property type="match status" value="1"/>
</dbReference>
<evidence type="ECO:0000256" key="1">
    <source>
        <dbReference type="ARBA" id="ARBA00006847"/>
    </source>
</evidence>
<reference evidence="12" key="1">
    <citation type="submission" date="2022-06" db="EMBL/GenBank/DDBJ databases">
        <title>Isolation of gut microbiota from human fecal samples.</title>
        <authorList>
            <person name="Pamer E.G."/>
            <person name="Barat B."/>
            <person name="Waligurski E."/>
            <person name="Medina S."/>
            <person name="Paddock L."/>
            <person name="Mostad J."/>
        </authorList>
    </citation>
    <scope>NUCLEOTIDE SEQUENCE</scope>
    <source>
        <strain evidence="12">DFI.7.96</strain>
    </source>
</reference>
<dbReference type="InterPro" id="IPR011545">
    <property type="entry name" value="DEAD/DEAH_box_helicase_dom"/>
</dbReference>
<proteinExistence type="inferred from homology"/>
<keyword evidence="6" id="KW-0378">Hydrolase</keyword>
<dbReference type="GO" id="GO:0016787">
    <property type="term" value="F:hydrolase activity"/>
    <property type="evidence" value="ECO:0007669"/>
    <property type="project" value="UniProtKB-KW"/>
</dbReference>
<keyword evidence="5" id="KW-0547">Nucleotide-binding</keyword>
<dbReference type="InterPro" id="IPR014001">
    <property type="entry name" value="Helicase_ATP-bd"/>
</dbReference>
<dbReference type="InterPro" id="IPR050547">
    <property type="entry name" value="DEAD_box_RNA_helicases"/>
</dbReference>
<gene>
    <name evidence="12" type="primary">cas3</name>
    <name evidence="12" type="ORF">NE646_00340</name>
</gene>
<feature type="domain" description="Helicase ATP-binding" evidence="10">
    <location>
        <begin position="222"/>
        <end position="405"/>
    </location>
</feature>
<dbReference type="PANTHER" id="PTHR47963">
    <property type="entry name" value="DEAD-BOX ATP-DEPENDENT RNA HELICASE 47, MITOCHONDRIAL"/>
    <property type="match status" value="1"/>
</dbReference>
<evidence type="ECO:0000259" key="11">
    <source>
        <dbReference type="PROSITE" id="PS51643"/>
    </source>
</evidence>
<evidence type="ECO:0000313" key="13">
    <source>
        <dbReference type="Proteomes" id="UP001205063"/>
    </source>
</evidence>
<evidence type="ECO:0000256" key="4">
    <source>
        <dbReference type="ARBA" id="ARBA00022723"/>
    </source>
</evidence>
<dbReference type="RefSeq" id="WP_256135499.1">
    <property type="nucleotide sequence ID" value="NZ_JANGAB010000001.1"/>
</dbReference>
<dbReference type="Gene3D" id="1.10.3210.30">
    <property type="match status" value="1"/>
</dbReference>
<evidence type="ECO:0000256" key="7">
    <source>
        <dbReference type="ARBA" id="ARBA00022806"/>
    </source>
</evidence>
<organism evidence="12 13">
    <name type="scientific">Bittarella massiliensis</name>
    <name type="common">ex Durand et al. 2017</name>
    <dbReference type="NCBI Taxonomy" id="1720313"/>
    <lineage>
        <taxon>Bacteria</taxon>
        <taxon>Bacillati</taxon>
        <taxon>Bacillota</taxon>
        <taxon>Clostridia</taxon>
        <taxon>Eubacteriales</taxon>
        <taxon>Oscillospiraceae</taxon>
        <taxon>Bittarella (ex Durand et al. 2017)</taxon>
    </lineage>
</organism>
<evidence type="ECO:0000256" key="5">
    <source>
        <dbReference type="ARBA" id="ARBA00022741"/>
    </source>
</evidence>
<dbReference type="GO" id="GO:0046872">
    <property type="term" value="F:metal ion binding"/>
    <property type="evidence" value="ECO:0007669"/>
    <property type="project" value="UniProtKB-KW"/>
</dbReference>
<dbReference type="GO" id="GO:0005524">
    <property type="term" value="F:ATP binding"/>
    <property type="evidence" value="ECO:0007669"/>
    <property type="project" value="UniProtKB-KW"/>
</dbReference>
<evidence type="ECO:0000256" key="9">
    <source>
        <dbReference type="ARBA" id="ARBA00023118"/>
    </source>
</evidence>
<dbReference type="Proteomes" id="UP001205063">
    <property type="component" value="Unassembled WGS sequence"/>
</dbReference>